<organism evidence="2 3">
    <name type="scientific">Ranitomeya imitator</name>
    <name type="common">mimic poison frog</name>
    <dbReference type="NCBI Taxonomy" id="111125"/>
    <lineage>
        <taxon>Eukaryota</taxon>
        <taxon>Metazoa</taxon>
        <taxon>Chordata</taxon>
        <taxon>Craniata</taxon>
        <taxon>Vertebrata</taxon>
        <taxon>Euteleostomi</taxon>
        <taxon>Amphibia</taxon>
        <taxon>Batrachia</taxon>
        <taxon>Anura</taxon>
        <taxon>Neobatrachia</taxon>
        <taxon>Hyloidea</taxon>
        <taxon>Dendrobatidae</taxon>
        <taxon>Dendrobatinae</taxon>
        <taxon>Ranitomeya</taxon>
    </lineage>
</organism>
<dbReference type="PANTHER" id="PTHR12577">
    <property type="entry name" value="DACHSHUND"/>
    <property type="match status" value="1"/>
</dbReference>
<protein>
    <submittedName>
        <fullName evidence="2">Uncharacterized protein</fullName>
    </submittedName>
</protein>
<comment type="caution">
    <text evidence="2">The sequence shown here is derived from an EMBL/GenBank/DDBJ whole genome shotgun (WGS) entry which is preliminary data.</text>
</comment>
<feature type="coiled-coil region" evidence="1">
    <location>
        <begin position="20"/>
        <end position="61"/>
    </location>
</feature>
<proteinExistence type="predicted"/>
<evidence type="ECO:0000313" key="2">
    <source>
        <dbReference type="EMBL" id="CAJ0930962.1"/>
    </source>
</evidence>
<accession>A0ABN9L1T5</accession>
<dbReference type="InterPro" id="IPR052417">
    <property type="entry name" value="Dachshund_domain"/>
</dbReference>
<dbReference type="PANTHER" id="PTHR12577:SF14">
    <property type="entry name" value="DACHSHUND HOMOLOG 1"/>
    <property type="match status" value="1"/>
</dbReference>
<name>A0ABN9L1T5_9NEOB</name>
<keyword evidence="3" id="KW-1185">Reference proteome</keyword>
<evidence type="ECO:0000256" key="1">
    <source>
        <dbReference type="SAM" id="Coils"/>
    </source>
</evidence>
<gene>
    <name evidence="2" type="ORF">RIMI_LOCUS4546808</name>
</gene>
<evidence type="ECO:0000313" key="3">
    <source>
        <dbReference type="Proteomes" id="UP001176940"/>
    </source>
</evidence>
<reference evidence="2" key="1">
    <citation type="submission" date="2023-07" db="EMBL/GenBank/DDBJ databases">
        <authorList>
            <person name="Stuckert A."/>
        </authorList>
    </citation>
    <scope>NUCLEOTIDE SEQUENCE</scope>
</reference>
<dbReference type="EMBL" id="CAUEEQ010007368">
    <property type="protein sequence ID" value="CAJ0930962.1"/>
    <property type="molecule type" value="Genomic_DNA"/>
</dbReference>
<keyword evidence="1" id="KW-0175">Coiled coil</keyword>
<sequence>MTKTRQEQSITIIKWMFSVSAIIQKRLKKEKKAKRKLQEALEFETKRREQAEQALKQAASSEGLRVLNVMNMRLHPYESGVHIHYFNERYHVTAEQRKSCGHRRLWDMQGPCQEHQEQH</sequence>
<dbReference type="Proteomes" id="UP001176940">
    <property type="component" value="Unassembled WGS sequence"/>
</dbReference>